<dbReference type="InterPro" id="IPR050428">
    <property type="entry name" value="TCS_sensor_his_kinase"/>
</dbReference>
<evidence type="ECO:0000256" key="6">
    <source>
        <dbReference type="ARBA" id="ARBA00022692"/>
    </source>
</evidence>
<dbReference type="InterPro" id="IPR003594">
    <property type="entry name" value="HATPase_dom"/>
</dbReference>
<dbReference type="PRINTS" id="PR00344">
    <property type="entry name" value="BCTRLSENSOR"/>
</dbReference>
<dbReference type="InterPro" id="IPR036097">
    <property type="entry name" value="HisK_dim/P_sf"/>
</dbReference>
<evidence type="ECO:0000256" key="7">
    <source>
        <dbReference type="ARBA" id="ARBA00022777"/>
    </source>
</evidence>
<dbReference type="InterPro" id="IPR003660">
    <property type="entry name" value="HAMP_dom"/>
</dbReference>
<gene>
    <name evidence="14" type="ORF">K7G82_03325</name>
</gene>
<dbReference type="Pfam" id="PF02518">
    <property type="entry name" value="HATPase_c"/>
    <property type="match status" value="1"/>
</dbReference>
<organism evidence="14 15">
    <name type="scientific">Sphingomonas colocasiae</name>
    <dbReference type="NCBI Taxonomy" id="1848973"/>
    <lineage>
        <taxon>Bacteria</taxon>
        <taxon>Pseudomonadati</taxon>
        <taxon>Pseudomonadota</taxon>
        <taxon>Alphaproteobacteria</taxon>
        <taxon>Sphingomonadales</taxon>
        <taxon>Sphingomonadaceae</taxon>
        <taxon>Sphingomonas</taxon>
    </lineage>
</organism>
<evidence type="ECO:0000256" key="11">
    <source>
        <dbReference type="SAM" id="Phobius"/>
    </source>
</evidence>
<evidence type="ECO:0000256" key="4">
    <source>
        <dbReference type="ARBA" id="ARBA00022553"/>
    </source>
</evidence>
<feature type="domain" description="Histidine kinase" evidence="12">
    <location>
        <begin position="334"/>
        <end position="553"/>
    </location>
</feature>
<keyword evidence="4" id="KW-0597">Phosphoprotein</keyword>
<keyword evidence="6 11" id="KW-0812">Transmembrane</keyword>
<protein>
    <recommendedName>
        <fullName evidence="3">histidine kinase</fullName>
        <ecNumber evidence="3">2.7.13.3</ecNumber>
    </recommendedName>
</protein>
<reference evidence="14 15" key="1">
    <citation type="submission" date="2021-08" db="EMBL/GenBank/DDBJ databases">
        <authorList>
            <person name="Tuo L."/>
        </authorList>
    </citation>
    <scope>NUCLEOTIDE SEQUENCE [LARGE SCALE GENOMIC DNA]</scope>
    <source>
        <strain evidence="14 15">JCM 31229</strain>
    </source>
</reference>
<dbReference type="SMART" id="SM00304">
    <property type="entry name" value="HAMP"/>
    <property type="match status" value="1"/>
</dbReference>
<name>A0ABS7PJ31_9SPHN</name>
<evidence type="ECO:0000256" key="10">
    <source>
        <dbReference type="ARBA" id="ARBA00023136"/>
    </source>
</evidence>
<evidence type="ECO:0000259" key="12">
    <source>
        <dbReference type="PROSITE" id="PS50109"/>
    </source>
</evidence>
<sequence length="556" mass="60136">MIAPSTAISSACAASSARWTTHSTPSIRCTAVATDLPKNNEGDLSLVWSGRLSLTRRILAVNIFALALLAGGFFYLDSYRARLVDSRREQISREIELMARALDIARPADRDSLLLSLAREGNGRLRLYAPDGALVADSWALGSPNYTLRDPDAEPWERHAARFLDRAIDAVAGADRPAPYVEPRPDTGGAWREIASATANRGADTAVRLAPDRTLMISAAIPLPHVGRGTLLYVENARDITRIVRAERFRLGVVIALVALVSVLLSLFLARTIVRPLRRLAWAAVRVRLGRARDVEVPRLPSRRDEIGMLARALADMSHALNMRIDAIEAFAADVTHELKNPLASLRSAVEGLQTVKDPALQAQLLAIVQDDVLRLDRLITDVAEASRLDAQLSRAAFEPVDLGILIETILKSREARGTDGAVPIAFARPRKGSAVVRGDGSKLARVVENLLDNAVSFSPPGGLVRIDATHTGEQILISVEDEGPGVPENARETIFRRFHSDRPEDDGFGRHSGLGLSIANTIVEGHSGTIVVQDRPDSGPGARFVVTLPAVETPA</sequence>
<dbReference type="Pfam" id="PF13755">
    <property type="entry name" value="Sensor_TM1"/>
    <property type="match status" value="1"/>
</dbReference>
<dbReference type="PANTHER" id="PTHR45436">
    <property type="entry name" value="SENSOR HISTIDINE KINASE YKOH"/>
    <property type="match status" value="1"/>
</dbReference>
<dbReference type="Gene3D" id="3.30.565.10">
    <property type="entry name" value="Histidine kinase-like ATPase, C-terminal domain"/>
    <property type="match status" value="1"/>
</dbReference>
<accession>A0ABS7PJ31</accession>
<dbReference type="InterPro" id="IPR025908">
    <property type="entry name" value="Sensor_TM1"/>
</dbReference>
<dbReference type="Pfam" id="PF13756">
    <property type="entry name" value="Stimulus_sens_1"/>
    <property type="match status" value="1"/>
</dbReference>
<evidence type="ECO:0000256" key="9">
    <source>
        <dbReference type="ARBA" id="ARBA00023012"/>
    </source>
</evidence>
<dbReference type="PROSITE" id="PS50885">
    <property type="entry name" value="HAMP"/>
    <property type="match status" value="1"/>
</dbReference>
<evidence type="ECO:0000256" key="8">
    <source>
        <dbReference type="ARBA" id="ARBA00022989"/>
    </source>
</evidence>
<evidence type="ECO:0000256" key="1">
    <source>
        <dbReference type="ARBA" id="ARBA00000085"/>
    </source>
</evidence>
<keyword evidence="7 14" id="KW-0418">Kinase</keyword>
<dbReference type="SUPFAM" id="SSF158472">
    <property type="entry name" value="HAMP domain-like"/>
    <property type="match status" value="1"/>
</dbReference>
<dbReference type="PANTHER" id="PTHR45436:SF5">
    <property type="entry name" value="SENSOR HISTIDINE KINASE TRCS"/>
    <property type="match status" value="1"/>
</dbReference>
<keyword evidence="10 11" id="KW-0472">Membrane</keyword>
<dbReference type="GO" id="GO:0016301">
    <property type="term" value="F:kinase activity"/>
    <property type="evidence" value="ECO:0007669"/>
    <property type="project" value="UniProtKB-KW"/>
</dbReference>
<dbReference type="SUPFAM" id="SSF47384">
    <property type="entry name" value="Homodimeric domain of signal transducing histidine kinase"/>
    <property type="match status" value="1"/>
</dbReference>
<dbReference type="InterPro" id="IPR003661">
    <property type="entry name" value="HisK_dim/P_dom"/>
</dbReference>
<keyword evidence="9" id="KW-0902">Two-component regulatory system</keyword>
<dbReference type="InterPro" id="IPR004358">
    <property type="entry name" value="Sig_transdc_His_kin-like_C"/>
</dbReference>
<evidence type="ECO:0000313" key="14">
    <source>
        <dbReference type="EMBL" id="MBY8821306.1"/>
    </source>
</evidence>
<dbReference type="Pfam" id="PF00512">
    <property type="entry name" value="HisKA"/>
    <property type="match status" value="1"/>
</dbReference>
<dbReference type="CDD" id="cd06225">
    <property type="entry name" value="HAMP"/>
    <property type="match status" value="1"/>
</dbReference>
<evidence type="ECO:0000313" key="15">
    <source>
        <dbReference type="Proteomes" id="UP000706039"/>
    </source>
</evidence>
<keyword evidence="5" id="KW-0808">Transferase</keyword>
<feature type="domain" description="HAMP" evidence="13">
    <location>
        <begin position="271"/>
        <end position="326"/>
    </location>
</feature>
<evidence type="ECO:0000256" key="5">
    <source>
        <dbReference type="ARBA" id="ARBA00022679"/>
    </source>
</evidence>
<proteinExistence type="predicted"/>
<dbReference type="Gene3D" id="1.10.287.130">
    <property type="match status" value="1"/>
</dbReference>
<dbReference type="PROSITE" id="PS50109">
    <property type="entry name" value="HIS_KIN"/>
    <property type="match status" value="1"/>
</dbReference>
<dbReference type="SMART" id="SM00388">
    <property type="entry name" value="HisKA"/>
    <property type="match status" value="1"/>
</dbReference>
<dbReference type="CDD" id="cd00082">
    <property type="entry name" value="HisKA"/>
    <property type="match status" value="1"/>
</dbReference>
<keyword evidence="15" id="KW-1185">Reference proteome</keyword>
<dbReference type="SUPFAM" id="SSF55874">
    <property type="entry name" value="ATPase domain of HSP90 chaperone/DNA topoisomerase II/histidine kinase"/>
    <property type="match status" value="1"/>
</dbReference>
<dbReference type="InterPro" id="IPR025919">
    <property type="entry name" value="Stimulus_sens_dom"/>
</dbReference>
<dbReference type="Pfam" id="PF00672">
    <property type="entry name" value="HAMP"/>
    <property type="match status" value="1"/>
</dbReference>
<feature type="transmembrane region" description="Helical" evidence="11">
    <location>
        <begin position="58"/>
        <end position="76"/>
    </location>
</feature>
<dbReference type="InterPro" id="IPR036890">
    <property type="entry name" value="HATPase_C_sf"/>
</dbReference>
<keyword evidence="8 11" id="KW-1133">Transmembrane helix</keyword>
<comment type="catalytic activity">
    <reaction evidence="1">
        <text>ATP + protein L-histidine = ADP + protein N-phospho-L-histidine.</text>
        <dbReference type="EC" id="2.7.13.3"/>
    </reaction>
</comment>
<dbReference type="EC" id="2.7.13.3" evidence="3"/>
<dbReference type="Proteomes" id="UP000706039">
    <property type="component" value="Unassembled WGS sequence"/>
</dbReference>
<evidence type="ECO:0000259" key="13">
    <source>
        <dbReference type="PROSITE" id="PS50885"/>
    </source>
</evidence>
<dbReference type="SMART" id="SM00387">
    <property type="entry name" value="HATPase_c"/>
    <property type="match status" value="1"/>
</dbReference>
<dbReference type="InterPro" id="IPR005467">
    <property type="entry name" value="His_kinase_dom"/>
</dbReference>
<feature type="transmembrane region" description="Helical" evidence="11">
    <location>
        <begin position="251"/>
        <end position="270"/>
    </location>
</feature>
<comment type="caution">
    <text evidence="14">The sequence shown here is derived from an EMBL/GenBank/DDBJ whole genome shotgun (WGS) entry which is preliminary data.</text>
</comment>
<evidence type="ECO:0000256" key="2">
    <source>
        <dbReference type="ARBA" id="ARBA00004370"/>
    </source>
</evidence>
<dbReference type="EMBL" id="JAINVV010000002">
    <property type="protein sequence ID" value="MBY8821306.1"/>
    <property type="molecule type" value="Genomic_DNA"/>
</dbReference>
<evidence type="ECO:0000256" key="3">
    <source>
        <dbReference type="ARBA" id="ARBA00012438"/>
    </source>
</evidence>
<comment type="subcellular location">
    <subcellularLocation>
        <location evidence="2">Membrane</location>
    </subcellularLocation>
</comment>
<dbReference type="Gene3D" id="6.10.340.10">
    <property type="match status" value="1"/>
</dbReference>